<evidence type="ECO:0000313" key="2">
    <source>
        <dbReference type="EnsemblPlants" id="AES77402"/>
    </source>
</evidence>
<dbReference type="HOGENOM" id="CLU_2779720_0_0_1"/>
<dbReference type="AlphaFoldDB" id="G7L0W2"/>
<dbReference type="EMBL" id="CM001223">
    <property type="protein sequence ID" value="AES77402.1"/>
    <property type="molecule type" value="Genomic_DNA"/>
</dbReference>
<evidence type="ECO:0000313" key="1">
    <source>
        <dbReference type="EMBL" id="AES77402.1"/>
    </source>
</evidence>
<protein>
    <submittedName>
        <fullName evidence="1 2">Uncharacterized protein</fullName>
    </submittedName>
</protein>
<proteinExistence type="predicted"/>
<reference evidence="1 3" key="1">
    <citation type="journal article" date="2011" name="Nature">
        <title>The Medicago genome provides insight into the evolution of rhizobial symbioses.</title>
        <authorList>
            <person name="Young N.D."/>
            <person name="Debelle F."/>
            <person name="Oldroyd G.E."/>
            <person name="Geurts R."/>
            <person name="Cannon S.B."/>
            <person name="Udvardi M.K."/>
            <person name="Benedito V.A."/>
            <person name="Mayer K.F."/>
            <person name="Gouzy J."/>
            <person name="Schoof H."/>
            <person name="Van de Peer Y."/>
            <person name="Proost S."/>
            <person name="Cook D.R."/>
            <person name="Meyers B.C."/>
            <person name="Spannagl M."/>
            <person name="Cheung F."/>
            <person name="De Mita S."/>
            <person name="Krishnakumar V."/>
            <person name="Gundlach H."/>
            <person name="Zhou S."/>
            <person name="Mudge J."/>
            <person name="Bharti A.K."/>
            <person name="Murray J.D."/>
            <person name="Naoumkina M.A."/>
            <person name="Rosen B."/>
            <person name="Silverstein K.A."/>
            <person name="Tang H."/>
            <person name="Rombauts S."/>
            <person name="Zhao P.X."/>
            <person name="Zhou P."/>
            <person name="Barbe V."/>
            <person name="Bardou P."/>
            <person name="Bechner M."/>
            <person name="Bellec A."/>
            <person name="Berger A."/>
            <person name="Berges H."/>
            <person name="Bidwell S."/>
            <person name="Bisseling T."/>
            <person name="Choisne N."/>
            <person name="Couloux A."/>
            <person name="Denny R."/>
            <person name="Deshpande S."/>
            <person name="Dai X."/>
            <person name="Doyle J.J."/>
            <person name="Dudez A.M."/>
            <person name="Farmer A.D."/>
            <person name="Fouteau S."/>
            <person name="Franken C."/>
            <person name="Gibelin C."/>
            <person name="Gish J."/>
            <person name="Goldstein S."/>
            <person name="Gonzalez A.J."/>
            <person name="Green P.J."/>
            <person name="Hallab A."/>
            <person name="Hartog M."/>
            <person name="Hua A."/>
            <person name="Humphray S.J."/>
            <person name="Jeong D.H."/>
            <person name="Jing Y."/>
            <person name="Jocker A."/>
            <person name="Kenton S.M."/>
            <person name="Kim D.J."/>
            <person name="Klee K."/>
            <person name="Lai H."/>
            <person name="Lang C."/>
            <person name="Lin S."/>
            <person name="Macmil S.L."/>
            <person name="Magdelenat G."/>
            <person name="Matthews L."/>
            <person name="McCorrison J."/>
            <person name="Monaghan E.L."/>
            <person name="Mun J.H."/>
            <person name="Najar F.Z."/>
            <person name="Nicholson C."/>
            <person name="Noirot C."/>
            <person name="O'Bleness M."/>
            <person name="Paule C.R."/>
            <person name="Poulain J."/>
            <person name="Prion F."/>
            <person name="Qin B."/>
            <person name="Qu C."/>
            <person name="Retzel E.F."/>
            <person name="Riddle C."/>
            <person name="Sallet E."/>
            <person name="Samain S."/>
            <person name="Samson N."/>
            <person name="Sanders I."/>
            <person name="Saurat O."/>
            <person name="Scarpelli C."/>
            <person name="Schiex T."/>
            <person name="Segurens B."/>
            <person name="Severin A.J."/>
            <person name="Sherrier D.J."/>
            <person name="Shi R."/>
            <person name="Sims S."/>
            <person name="Singer S.R."/>
            <person name="Sinharoy S."/>
            <person name="Sterck L."/>
            <person name="Viollet A."/>
            <person name="Wang B.B."/>
            <person name="Wang K."/>
            <person name="Wang M."/>
            <person name="Wang X."/>
            <person name="Warfsmann J."/>
            <person name="Weissenbach J."/>
            <person name="White D.D."/>
            <person name="White J.D."/>
            <person name="Wiley G.B."/>
            <person name="Wincker P."/>
            <person name="Xing Y."/>
            <person name="Yang L."/>
            <person name="Yao Z."/>
            <person name="Ying F."/>
            <person name="Zhai J."/>
            <person name="Zhou L."/>
            <person name="Zuber A."/>
            <person name="Denarie J."/>
            <person name="Dixon R.A."/>
            <person name="May G.D."/>
            <person name="Schwartz D.C."/>
            <person name="Rogers J."/>
            <person name="Quetier F."/>
            <person name="Town C.D."/>
            <person name="Roe B.A."/>
        </authorList>
    </citation>
    <scope>NUCLEOTIDE SEQUENCE [LARGE SCALE GENOMIC DNA]</scope>
    <source>
        <strain evidence="1">A17</strain>
        <strain evidence="2 3">cv. Jemalong A17</strain>
    </source>
</reference>
<evidence type="ECO:0000313" key="3">
    <source>
        <dbReference type="Proteomes" id="UP000002051"/>
    </source>
</evidence>
<dbReference type="PaxDb" id="3880-AES77402"/>
<dbReference type="Proteomes" id="UP000002051">
    <property type="component" value="Unassembled WGS sequence"/>
</dbReference>
<dbReference type="EnsemblPlants" id="AES77402">
    <property type="protein sequence ID" value="AES77402"/>
    <property type="gene ID" value="MTR_7g010180"/>
</dbReference>
<reference evidence="1 3" key="2">
    <citation type="journal article" date="2014" name="BMC Genomics">
        <title>An improved genome release (version Mt4.0) for the model legume Medicago truncatula.</title>
        <authorList>
            <person name="Tang H."/>
            <person name="Krishnakumar V."/>
            <person name="Bidwell S."/>
            <person name="Rosen B."/>
            <person name="Chan A."/>
            <person name="Zhou S."/>
            <person name="Gentzbittel L."/>
            <person name="Childs K.L."/>
            <person name="Yandell M."/>
            <person name="Gundlach H."/>
            <person name="Mayer K.F."/>
            <person name="Schwartz D.C."/>
            <person name="Town C.D."/>
        </authorList>
    </citation>
    <scope>GENOME REANNOTATION</scope>
    <source>
        <strain evidence="2 3">cv. Jemalong A17</strain>
    </source>
</reference>
<gene>
    <name evidence="1" type="ordered locus">MTR_7g010180</name>
</gene>
<sequence length="69" mass="8030">MFIFFPWRINIYLSNNGIRAKGRHCCESFLDEREIRVAGRTKEVEDESSGMPWVSGRGLEENLNLNINI</sequence>
<name>G7L0W2_MEDTR</name>
<organism evidence="1 3">
    <name type="scientific">Medicago truncatula</name>
    <name type="common">Barrel medic</name>
    <name type="synonym">Medicago tribuloides</name>
    <dbReference type="NCBI Taxonomy" id="3880"/>
    <lineage>
        <taxon>Eukaryota</taxon>
        <taxon>Viridiplantae</taxon>
        <taxon>Streptophyta</taxon>
        <taxon>Embryophyta</taxon>
        <taxon>Tracheophyta</taxon>
        <taxon>Spermatophyta</taxon>
        <taxon>Magnoliopsida</taxon>
        <taxon>eudicotyledons</taxon>
        <taxon>Gunneridae</taxon>
        <taxon>Pentapetalae</taxon>
        <taxon>rosids</taxon>
        <taxon>fabids</taxon>
        <taxon>Fabales</taxon>
        <taxon>Fabaceae</taxon>
        <taxon>Papilionoideae</taxon>
        <taxon>50 kb inversion clade</taxon>
        <taxon>NPAAA clade</taxon>
        <taxon>Hologalegina</taxon>
        <taxon>IRL clade</taxon>
        <taxon>Trifolieae</taxon>
        <taxon>Medicago</taxon>
    </lineage>
</organism>
<reference evidence="2" key="3">
    <citation type="submission" date="2015-04" db="UniProtKB">
        <authorList>
            <consortium name="EnsemblPlants"/>
        </authorList>
    </citation>
    <scope>IDENTIFICATION</scope>
    <source>
        <strain evidence="2">cv. Jemalong A17</strain>
    </source>
</reference>
<keyword evidence="3" id="KW-1185">Reference proteome</keyword>
<accession>G7L0W2</accession>